<dbReference type="EMBL" id="JWIO01000025">
    <property type="protein sequence ID" value="KLL10787.1"/>
    <property type="molecule type" value="Genomic_DNA"/>
</dbReference>
<proteinExistence type="predicted"/>
<evidence type="ECO:0000313" key="3">
    <source>
        <dbReference type="Proteomes" id="UP000035425"/>
    </source>
</evidence>
<keyword evidence="3" id="KW-1185">Reference proteome</keyword>
<dbReference type="Proteomes" id="UP000035425">
    <property type="component" value="Unassembled WGS sequence"/>
</dbReference>
<evidence type="ECO:0000313" key="2">
    <source>
        <dbReference type="EMBL" id="KLL10787.1"/>
    </source>
</evidence>
<name>A0ABR5F234_9ACTN</name>
<gene>
    <name evidence="2" type="ORF">FrCorBMG51_15285</name>
</gene>
<feature type="region of interest" description="Disordered" evidence="1">
    <location>
        <begin position="90"/>
        <end position="118"/>
    </location>
</feature>
<accession>A0ABR5F234</accession>
<organism evidence="2 3">
    <name type="scientific">Protofrankia coriariae</name>
    <dbReference type="NCBI Taxonomy" id="1562887"/>
    <lineage>
        <taxon>Bacteria</taxon>
        <taxon>Bacillati</taxon>
        <taxon>Actinomycetota</taxon>
        <taxon>Actinomycetes</taxon>
        <taxon>Frankiales</taxon>
        <taxon>Frankiaceae</taxon>
        <taxon>Protofrankia</taxon>
    </lineage>
</organism>
<dbReference type="InterPro" id="IPR025701">
    <property type="entry name" value="UBQ-conjugat_E2_E"/>
</dbReference>
<sequence length="249" mass="27289">MNAGKAAHRADEHRANGKNTDEESTVAKTIRINGVDVPVIADDLTGAELKRAGGIPADRVLVRQGRDRNTIVPDGQRIRIADGEVFAHHARHSKAAEPATRPSGGGSGGSNSGDFAPSNLRHRRVRWEAAQLAGGYPGLRVADDDSWVIIPDFRLPAGWFPDRTTVLLVPPLTYPESAPDGFYLGSQLQRRDGDRLVSPGHYFQGHKNPYADLGYFWYCLEDTGHNWNAEHDSLITFVEAIRTYLGTAD</sequence>
<feature type="compositionally biased region" description="Basic and acidic residues" evidence="1">
    <location>
        <begin position="8"/>
        <end position="21"/>
    </location>
</feature>
<evidence type="ECO:0000256" key="1">
    <source>
        <dbReference type="SAM" id="MobiDB-lite"/>
    </source>
</evidence>
<dbReference type="Pfam" id="PF14462">
    <property type="entry name" value="Prok-E2_E"/>
    <property type="match status" value="1"/>
</dbReference>
<comment type="caution">
    <text evidence="2">The sequence shown here is derived from an EMBL/GenBank/DDBJ whole genome shotgun (WGS) entry which is preliminary data.</text>
</comment>
<protein>
    <recommendedName>
        <fullName evidence="4">Multiubiquitin</fullName>
    </recommendedName>
</protein>
<feature type="region of interest" description="Disordered" evidence="1">
    <location>
        <begin position="1"/>
        <end position="24"/>
    </location>
</feature>
<reference evidence="2 3" key="1">
    <citation type="submission" date="2014-12" db="EMBL/GenBank/DDBJ databases">
        <title>Frankia sp. BMG5.1 draft genome.</title>
        <authorList>
            <person name="Gtari M."/>
            <person name="Ghodhbane-Gtari F."/>
            <person name="Nouioui I."/>
            <person name="Ktari A."/>
            <person name="Hezbri K."/>
            <person name="Mimouni W."/>
            <person name="Sbissi I."/>
            <person name="Ayari A."/>
            <person name="Yamanaka T."/>
            <person name="Normand P."/>
            <person name="Tisa L.S."/>
            <person name="Boudabous A."/>
        </authorList>
    </citation>
    <scope>NUCLEOTIDE SEQUENCE [LARGE SCALE GENOMIC DNA]</scope>
    <source>
        <strain evidence="2 3">BMG5.1</strain>
    </source>
</reference>
<evidence type="ECO:0008006" key="4">
    <source>
        <dbReference type="Google" id="ProtNLM"/>
    </source>
</evidence>